<feature type="active site" description="Nucleophile" evidence="9">
    <location>
        <position position="295"/>
    </location>
</feature>
<evidence type="ECO:0000256" key="2">
    <source>
        <dbReference type="ARBA" id="ARBA00011017"/>
    </source>
</evidence>
<dbReference type="EC" id="1.8.4.11" evidence="10"/>
<dbReference type="Gene3D" id="2.170.150.20">
    <property type="entry name" value="Peptide methionine sulfoxide reductase"/>
    <property type="match status" value="1"/>
</dbReference>
<dbReference type="GO" id="GO:0033743">
    <property type="term" value="F:peptide-methionine (R)-S-oxide reductase activity"/>
    <property type="evidence" value="ECO:0007669"/>
    <property type="project" value="UniProtKB-EC"/>
</dbReference>
<evidence type="ECO:0000256" key="5">
    <source>
        <dbReference type="ARBA" id="ARBA00024679"/>
    </source>
</evidence>
<dbReference type="RefSeq" id="WP_252761076.1">
    <property type="nucleotide sequence ID" value="NZ_JAMXLY010000025.1"/>
</dbReference>
<comment type="catalytic activity">
    <reaction evidence="7 9">
        <text>L-methionyl-[protein] + [thioredoxin]-disulfide + H2O = L-methionyl-(R)-S-oxide-[protein] + [thioredoxin]-dithiol</text>
        <dbReference type="Rhea" id="RHEA:24164"/>
        <dbReference type="Rhea" id="RHEA-COMP:10698"/>
        <dbReference type="Rhea" id="RHEA-COMP:10700"/>
        <dbReference type="Rhea" id="RHEA-COMP:12313"/>
        <dbReference type="Rhea" id="RHEA-COMP:12314"/>
        <dbReference type="ChEBI" id="CHEBI:15377"/>
        <dbReference type="ChEBI" id="CHEBI:16044"/>
        <dbReference type="ChEBI" id="CHEBI:29950"/>
        <dbReference type="ChEBI" id="CHEBI:45764"/>
        <dbReference type="ChEBI" id="CHEBI:50058"/>
        <dbReference type="EC" id="1.8.4.12"/>
    </reaction>
</comment>
<comment type="similarity">
    <text evidence="10">Belongs to the MsrA Met sulfoxide reductase family.</text>
</comment>
<feature type="active site" evidence="10">
    <location>
        <position position="13"/>
    </location>
</feature>
<protein>
    <recommendedName>
        <fullName evidence="9 10">Multifunctional fusion protein</fullName>
    </recommendedName>
    <domain>
        <recommendedName>
            <fullName evidence="10">Peptide methionine sulfoxide reductase MsrA</fullName>
            <shortName evidence="10">Protein-methionine-S-oxide reductase</shortName>
            <ecNumber evidence="10">1.8.4.11</ecNumber>
        </recommendedName>
        <alternativeName>
            <fullName evidence="10">Peptide-methionine (S)-S-oxide reductase</fullName>
            <shortName evidence="10">Peptide Met(O) reductase</shortName>
        </alternativeName>
    </domain>
    <domain>
        <recommendedName>
            <fullName evidence="9">Peptide methionine sulfoxide reductase MsrB</fullName>
            <ecNumber evidence="9">1.8.4.12</ecNumber>
        </recommendedName>
        <alternativeName>
            <fullName evidence="9">Peptide-methionine (R)-S-oxide reductase</fullName>
        </alternativeName>
    </domain>
</protein>
<keyword evidence="3 9" id="KW-0560">Oxidoreductase</keyword>
<comment type="similarity">
    <text evidence="9">Belongs to the MsrB Met sulfoxide reductase family.</text>
</comment>
<name>A0ABT1BXC6_9BACT</name>
<dbReference type="InterPro" id="IPR028427">
    <property type="entry name" value="Met_Sox_Rdtase_MsrB"/>
</dbReference>
<evidence type="ECO:0000256" key="4">
    <source>
        <dbReference type="ARBA" id="ARBA00023268"/>
    </source>
</evidence>
<dbReference type="Proteomes" id="UP001204015">
    <property type="component" value="Unassembled WGS sequence"/>
</dbReference>
<dbReference type="EC" id="1.8.4.12" evidence="9"/>
<dbReference type="SUPFAM" id="SSF55068">
    <property type="entry name" value="Peptide methionine sulfoxide reductase"/>
    <property type="match status" value="1"/>
</dbReference>
<dbReference type="NCBIfam" id="TIGR00401">
    <property type="entry name" value="msrA"/>
    <property type="match status" value="1"/>
</dbReference>
<evidence type="ECO:0000256" key="7">
    <source>
        <dbReference type="ARBA" id="ARBA00048488"/>
    </source>
</evidence>
<reference evidence="12 13" key="1">
    <citation type="submission" date="2022-06" db="EMBL/GenBank/DDBJ databases">
        <title>A taxonomic note on the genus Prevotella: Description of four novel genera and emended description of the genera Hallella and Xylanibacter.</title>
        <authorList>
            <person name="Hitch T.C.A."/>
        </authorList>
    </citation>
    <scope>NUCLEOTIDE SEQUENCE [LARGE SCALE GENOMIC DNA]</scope>
    <source>
        <strain evidence="12 13">DSM 100619</strain>
    </source>
</reference>
<evidence type="ECO:0000256" key="10">
    <source>
        <dbReference type="HAMAP-Rule" id="MF_01401"/>
    </source>
</evidence>
<comment type="caution">
    <text evidence="9">Lacks conserved residue(s) required for the propagation of feature annotation.</text>
</comment>
<keyword evidence="13" id="KW-1185">Reference proteome</keyword>
<gene>
    <name evidence="9 12" type="primary">msrB</name>
    <name evidence="10" type="synonym">msrA</name>
    <name evidence="12" type="ORF">NG821_07675</name>
</gene>
<sequence length="326" mass="36738">MNIQAELYLAGGCFWGTEHFLKQIRGVTHTEVGYANGHGKAPTYEDVCTDKTGFAETVHLTYDPQILPLTLLLQLYLRAVDPTAVNKQGNDSGTQYRTGIYYTDPADLPVIKAELWKLQKEIKGQVAIQVSELHNFFKAEDYHQDYLDKNPGGYCHLPQSIFQLARLANQNGTEVKYAQVPDDAQLRKMLTREQYEVTQHAATELPFSNAYYDNFEPGIYVDIITGEPLFLSTDQFDSGCGWPAFSKPIDNHLLTEQTDTSHGLVRKEVCSAHSHSHLGHVFNDGPACSGSLRYCINSASLKFIPEKEMEKAGYGMYMKMLEPIRR</sequence>
<dbReference type="SUPFAM" id="SSF51316">
    <property type="entry name" value="Mss4-like"/>
    <property type="match status" value="1"/>
</dbReference>
<dbReference type="InterPro" id="IPR002569">
    <property type="entry name" value="Met_Sox_Rdtase_MsrA_dom"/>
</dbReference>
<evidence type="ECO:0000256" key="6">
    <source>
        <dbReference type="ARBA" id="ARBA00047806"/>
    </source>
</evidence>
<feature type="domain" description="MsrB" evidence="11">
    <location>
        <begin position="183"/>
        <end position="306"/>
    </location>
</feature>
<dbReference type="Pfam" id="PF01625">
    <property type="entry name" value="PMSR"/>
    <property type="match status" value="1"/>
</dbReference>
<comment type="similarity">
    <text evidence="1">In the C-terminal section; belongs to the MsrB Met sulfoxide reductase family.</text>
</comment>
<comment type="caution">
    <text evidence="12">The sequence shown here is derived from an EMBL/GenBank/DDBJ whole genome shotgun (WGS) entry which is preliminary data.</text>
</comment>
<evidence type="ECO:0000259" key="11">
    <source>
        <dbReference type="PROSITE" id="PS51790"/>
    </source>
</evidence>
<dbReference type="HAMAP" id="MF_01400">
    <property type="entry name" value="MsrB"/>
    <property type="match status" value="1"/>
</dbReference>
<dbReference type="Gene3D" id="3.30.1060.10">
    <property type="entry name" value="Peptide methionine sulphoxide reductase MsrA"/>
    <property type="match status" value="1"/>
</dbReference>
<keyword evidence="4" id="KW-0511">Multifunctional enzyme</keyword>
<evidence type="ECO:0000313" key="13">
    <source>
        <dbReference type="Proteomes" id="UP001204015"/>
    </source>
</evidence>
<dbReference type="Pfam" id="PF01641">
    <property type="entry name" value="SelR"/>
    <property type="match status" value="1"/>
</dbReference>
<dbReference type="HAMAP" id="MF_01401">
    <property type="entry name" value="MsrA"/>
    <property type="match status" value="1"/>
</dbReference>
<dbReference type="PROSITE" id="PS51790">
    <property type="entry name" value="MSRB"/>
    <property type="match status" value="1"/>
</dbReference>
<comment type="similarity">
    <text evidence="2">In the N-terminal section; belongs to the MsrA Met sulfoxide reductase family.</text>
</comment>
<evidence type="ECO:0000256" key="9">
    <source>
        <dbReference type="HAMAP-Rule" id="MF_01400"/>
    </source>
</evidence>
<evidence type="ECO:0000256" key="3">
    <source>
        <dbReference type="ARBA" id="ARBA00023002"/>
    </source>
</evidence>
<dbReference type="NCBIfam" id="TIGR00357">
    <property type="entry name" value="peptide-methionine (R)-S-oxide reductase MsrB"/>
    <property type="match status" value="1"/>
</dbReference>
<evidence type="ECO:0000313" key="12">
    <source>
        <dbReference type="EMBL" id="MCO6025719.1"/>
    </source>
</evidence>
<dbReference type="InterPro" id="IPR002579">
    <property type="entry name" value="Met_Sox_Rdtase_MsrB_dom"/>
</dbReference>
<dbReference type="EMBL" id="JAMXLY010000025">
    <property type="protein sequence ID" value="MCO6025719.1"/>
    <property type="molecule type" value="Genomic_DNA"/>
</dbReference>
<proteinExistence type="inferred from homology"/>
<dbReference type="InterPro" id="IPR036509">
    <property type="entry name" value="Met_Sox_Rdtase_MsrA_sf"/>
</dbReference>
<comment type="catalytic activity">
    <reaction evidence="8 10">
        <text>[thioredoxin]-disulfide + L-methionine + H2O = L-methionine (S)-S-oxide + [thioredoxin]-dithiol</text>
        <dbReference type="Rhea" id="RHEA:19993"/>
        <dbReference type="Rhea" id="RHEA-COMP:10698"/>
        <dbReference type="Rhea" id="RHEA-COMP:10700"/>
        <dbReference type="ChEBI" id="CHEBI:15377"/>
        <dbReference type="ChEBI" id="CHEBI:29950"/>
        <dbReference type="ChEBI" id="CHEBI:50058"/>
        <dbReference type="ChEBI" id="CHEBI:57844"/>
        <dbReference type="ChEBI" id="CHEBI:58772"/>
        <dbReference type="EC" id="1.8.4.11"/>
    </reaction>
</comment>
<comment type="catalytic activity">
    <reaction evidence="6 10">
        <text>L-methionyl-[protein] + [thioredoxin]-disulfide + H2O = L-methionyl-(S)-S-oxide-[protein] + [thioredoxin]-dithiol</text>
        <dbReference type="Rhea" id="RHEA:14217"/>
        <dbReference type="Rhea" id="RHEA-COMP:10698"/>
        <dbReference type="Rhea" id="RHEA-COMP:10700"/>
        <dbReference type="Rhea" id="RHEA-COMP:12313"/>
        <dbReference type="Rhea" id="RHEA-COMP:12315"/>
        <dbReference type="ChEBI" id="CHEBI:15377"/>
        <dbReference type="ChEBI" id="CHEBI:16044"/>
        <dbReference type="ChEBI" id="CHEBI:29950"/>
        <dbReference type="ChEBI" id="CHEBI:44120"/>
        <dbReference type="ChEBI" id="CHEBI:50058"/>
        <dbReference type="EC" id="1.8.4.11"/>
    </reaction>
</comment>
<evidence type="ECO:0000256" key="1">
    <source>
        <dbReference type="ARBA" id="ARBA00008076"/>
    </source>
</evidence>
<dbReference type="InterPro" id="IPR011057">
    <property type="entry name" value="Mss4-like_sf"/>
</dbReference>
<organism evidence="12 13">
    <name type="scientific">Segatella cerevisiae</name>
    <dbReference type="NCBI Taxonomy" id="2053716"/>
    <lineage>
        <taxon>Bacteria</taxon>
        <taxon>Pseudomonadati</taxon>
        <taxon>Bacteroidota</taxon>
        <taxon>Bacteroidia</taxon>
        <taxon>Bacteroidales</taxon>
        <taxon>Prevotellaceae</taxon>
        <taxon>Segatella</taxon>
    </lineage>
</organism>
<dbReference type="PANTHER" id="PTHR10173:SF59">
    <property type="entry name" value="PEPTIDE METHIONINE SULFOXIDE REDUCTASE MSRA_MSRB"/>
    <property type="match status" value="1"/>
</dbReference>
<comment type="function">
    <text evidence="5 10">Has an important function as a repair enzyme for proteins that have been inactivated by oxidation. Catalyzes the reversible oxidation-reduction of methionine sulfoxide in proteins to methionine.</text>
</comment>
<accession>A0ABT1BXC6</accession>
<evidence type="ECO:0000256" key="8">
    <source>
        <dbReference type="ARBA" id="ARBA00048782"/>
    </source>
</evidence>
<dbReference type="PANTHER" id="PTHR10173">
    <property type="entry name" value="METHIONINE SULFOXIDE REDUCTASE"/>
    <property type="match status" value="1"/>
</dbReference>